<evidence type="ECO:0000256" key="2">
    <source>
        <dbReference type="ARBA" id="ARBA00022692"/>
    </source>
</evidence>
<evidence type="ECO:0000256" key="1">
    <source>
        <dbReference type="ARBA" id="ARBA00004141"/>
    </source>
</evidence>
<evidence type="ECO:0008006" key="9">
    <source>
        <dbReference type="Google" id="ProtNLM"/>
    </source>
</evidence>
<evidence type="ECO:0000256" key="5">
    <source>
        <dbReference type="SAM" id="MobiDB-lite"/>
    </source>
</evidence>
<evidence type="ECO:0000256" key="4">
    <source>
        <dbReference type="ARBA" id="ARBA00023136"/>
    </source>
</evidence>
<dbReference type="Proteomes" id="UP000185494">
    <property type="component" value="Chromosome 1"/>
</dbReference>
<name>A0A1L7AHI0_9PROT</name>
<dbReference type="KEGG" id="rgi:RGI145_14700"/>
<keyword evidence="4 6" id="KW-0472">Membrane</keyword>
<dbReference type="RefSeq" id="WP_075798946.1">
    <property type="nucleotide sequence ID" value="NZ_CP015583.1"/>
</dbReference>
<evidence type="ECO:0000313" key="8">
    <source>
        <dbReference type="Proteomes" id="UP000185494"/>
    </source>
</evidence>
<dbReference type="Pfam" id="PF13564">
    <property type="entry name" value="DoxX_2"/>
    <property type="match status" value="1"/>
</dbReference>
<keyword evidence="2 6" id="KW-0812">Transmembrane</keyword>
<feature type="transmembrane region" description="Helical" evidence="6">
    <location>
        <begin position="98"/>
        <end position="115"/>
    </location>
</feature>
<evidence type="ECO:0000256" key="6">
    <source>
        <dbReference type="SAM" id="Phobius"/>
    </source>
</evidence>
<evidence type="ECO:0000313" key="7">
    <source>
        <dbReference type="EMBL" id="APT58170.1"/>
    </source>
</evidence>
<organism evidence="7 8">
    <name type="scientific">Roseomonas gilardii</name>
    <dbReference type="NCBI Taxonomy" id="257708"/>
    <lineage>
        <taxon>Bacteria</taxon>
        <taxon>Pseudomonadati</taxon>
        <taxon>Pseudomonadota</taxon>
        <taxon>Alphaproteobacteria</taxon>
        <taxon>Acetobacterales</taxon>
        <taxon>Roseomonadaceae</taxon>
        <taxon>Roseomonas</taxon>
    </lineage>
</organism>
<protein>
    <recommendedName>
        <fullName evidence="9">DoxX</fullName>
    </recommendedName>
</protein>
<dbReference type="GO" id="GO:0016020">
    <property type="term" value="C:membrane"/>
    <property type="evidence" value="ECO:0007669"/>
    <property type="project" value="UniProtKB-SubCell"/>
</dbReference>
<gene>
    <name evidence="7" type="ORF">RGI145_14700</name>
</gene>
<dbReference type="AlphaFoldDB" id="A0A1L7AHI0"/>
<dbReference type="EMBL" id="CP015583">
    <property type="protein sequence ID" value="APT58170.1"/>
    <property type="molecule type" value="Genomic_DNA"/>
</dbReference>
<dbReference type="InterPro" id="IPR032808">
    <property type="entry name" value="DoxX"/>
</dbReference>
<proteinExistence type="predicted"/>
<keyword evidence="3 6" id="KW-1133">Transmembrane helix</keyword>
<reference evidence="7 8" key="1">
    <citation type="submission" date="2016-05" db="EMBL/GenBank/DDBJ databases">
        <title>Complete Genome and Methylome Analysis of Psychrotrophic Bacterial Isolates from Antarctic Lake Untersee.</title>
        <authorList>
            <person name="Fomenkov A."/>
            <person name="Akimov V.N."/>
            <person name="Vasilyeva L.V."/>
            <person name="Andersen D."/>
            <person name="Vincze T."/>
            <person name="Roberts R.J."/>
        </authorList>
    </citation>
    <scope>NUCLEOTIDE SEQUENCE [LARGE SCALE GENOMIC DNA]</scope>
    <source>
        <strain evidence="7 8">U14-5</strain>
    </source>
</reference>
<sequence>MRFGWAASRWPAAERWLRPGLALFFVAAGGAKLLEAQGDSELFRQLGYTPWFMRLTGAVQLLSGLGLLLPASTAAAAFILAAGMAGAAGSLLSSGNPWMLPAPLSLFLLLLAVAWHHAPSWLRWHFTHPSGPQEQGRSAAGGGFPPAAPGPSGELARPGPSAVPPADQ</sequence>
<comment type="subcellular location">
    <subcellularLocation>
        <location evidence="1">Membrane</location>
        <topology evidence="1">Multi-pass membrane protein</topology>
    </subcellularLocation>
</comment>
<accession>A0A1L7AHI0</accession>
<evidence type="ECO:0000256" key="3">
    <source>
        <dbReference type="ARBA" id="ARBA00022989"/>
    </source>
</evidence>
<feature type="region of interest" description="Disordered" evidence="5">
    <location>
        <begin position="131"/>
        <end position="168"/>
    </location>
</feature>